<evidence type="ECO:0000256" key="5">
    <source>
        <dbReference type="ARBA" id="ARBA00023128"/>
    </source>
</evidence>
<protein>
    <submittedName>
        <fullName evidence="9">Methylglutaconyl-CoA hydratase, mitochondrial-like</fullName>
    </submittedName>
</protein>
<evidence type="ECO:0000256" key="4">
    <source>
        <dbReference type="ARBA" id="ARBA00022990"/>
    </source>
</evidence>
<dbReference type="GO" id="GO:0004300">
    <property type="term" value="F:enoyl-CoA hydratase activity"/>
    <property type="evidence" value="ECO:0007669"/>
    <property type="project" value="UniProtKB-ARBA"/>
</dbReference>
<dbReference type="SUPFAM" id="SSF52096">
    <property type="entry name" value="ClpP/crotonase"/>
    <property type="match status" value="1"/>
</dbReference>
<evidence type="ECO:0000256" key="7">
    <source>
        <dbReference type="RuleBase" id="RU003707"/>
    </source>
</evidence>
<dbReference type="Proteomes" id="UP000085678">
    <property type="component" value="Unplaced"/>
</dbReference>
<dbReference type="InterPro" id="IPR029045">
    <property type="entry name" value="ClpP/crotonase-like_dom_sf"/>
</dbReference>
<name>A0A1S3HRZ3_LINAN</name>
<dbReference type="STRING" id="7574.A0A1S3HRZ3"/>
<evidence type="ECO:0000256" key="2">
    <source>
        <dbReference type="ARBA" id="ARBA00005254"/>
    </source>
</evidence>
<dbReference type="InParanoid" id="A0A1S3HRZ3"/>
<organism evidence="8 9">
    <name type="scientific">Lingula anatina</name>
    <name type="common">Brachiopod</name>
    <name type="synonym">Lingula unguis</name>
    <dbReference type="NCBI Taxonomy" id="7574"/>
    <lineage>
        <taxon>Eukaryota</taxon>
        <taxon>Metazoa</taxon>
        <taxon>Spiralia</taxon>
        <taxon>Lophotrochozoa</taxon>
        <taxon>Brachiopoda</taxon>
        <taxon>Linguliformea</taxon>
        <taxon>Lingulata</taxon>
        <taxon>Lingulida</taxon>
        <taxon>Linguloidea</taxon>
        <taxon>Lingulidae</taxon>
        <taxon>Lingula</taxon>
    </lineage>
</organism>
<keyword evidence="5" id="KW-0496">Mitochondrion</keyword>
<dbReference type="GO" id="GO:0005739">
    <property type="term" value="C:mitochondrion"/>
    <property type="evidence" value="ECO:0007669"/>
    <property type="project" value="UniProtKB-SubCell"/>
</dbReference>
<dbReference type="PANTHER" id="PTHR11941:SF171">
    <property type="entry name" value="SD19268P"/>
    <property type="match status" value="1"/>
</dbReference>
<dbReference type="Pfam" id="PF00378">
    <property type="entry name" value="ECH_1"/>
    <property type="match status" value="1"/>
</dbReference>
<keyword evidence="3" id="KW-0809">Transit peptide</keyword>
<reference evidence="9" key="1">
    <citation type="submission" date="2025-08" db="UniProtKB">
        <authorList>
            <consortium name="RefSeq"/>
        </authorList>
    </citation>
    <scope>IDENTIFICATION</scope>
    <source>
        <tissue evidence="9">Gonads</tissue>
    </source>
</reference>
<dbReference type="PANTHER" id="PTHR11941">
    <property type="entry name" value="ENOYL-COA HYDRATASE-RELATED"/>
    <property type="match status" value="1"/>
</dbReference>
<accession>A0A1S3HRZ3</accession>
<keyword evidence="8" id="KW-1185">Reference proteome</keyword>
<dbReference type="InterPro" id="IPR001753">
    <property type="entry name" value="Enoyl-CoA_hydra/iso"/>
</dbReference>
<dbReference type="Gene3D" id="1.10.12.10">
    <property type="entry name" value="Lyase 2-enoyl-coa Hydratase, Chain A, domain 2"/>
    <property type="match status" value="1"/>
</dbReference>
<dbReference type="Gene3D" id="3.90.226.10">
    <property type="entry name" value="2-enoyl-CoA Hydratase, Chain A, domain 1"/>
    <property type="match status" value="1"/>
</dbReference>
<evidence type="ECO:0000313" key="9">
    <source>
        <dbReference type="RefSeq" id="XP_013387824.1"/>
    </source>
</evidence>
<dbReference type="FunCoup" id="A0A1S3HRZ3">
    <property type="interactions" value="1611"/>
</dbReference>
<proteinExistence type="inferred from homology"/>
<dbReference type="GO" id="GO:0006635">
    <property type="term" value="P:fatty acid beta-oxidation"/>
    <property type="evidence" value="ECO:0007669"/>
    <property type="project" value="TreeGrafter"/>
</dbReference>
<keyword evidence="6" id="KW-0456">Lyase</keyword>
<evidence type="ECO:0000256" key="6">
    <source>
        <dbReference type="ARBA" id="ARBA00023239"/>
    </source>
</evidence>
<sequence length="297" mass="32204">MAASCRFSRFLWNPHKCRVVNVARRCLSVQTEREAEVRYLDGDASGVAVLAMNRPKTRNAIGKNILQLFQESLEKFKFDKSLRVIILKSDVKGAFCAGADLKERAAMKEEEVGPFVAKLRSTILDFMNLPLPTIAAIDGTALGGGLEIALGCDIRVAADSAKMGLTETKLAIIPGGGGTQNLARVCGPSVAKELIFTARALDGVEAHRMGVVNHVVEQNDDGDAAYLKALQLAKEIAPQGPIALRMAKLAINKGSEVDLMSGLAFEQQCYAQVIPTKDRMEGLMAFKEKRPPQYKGE</sequence>
<evidence type="ECO:0000256" key="1">
    <source>
        <dbReference type="ARBA" id="ARBA00004173"/>
    </source>
</evidence>
<evidence type="ECO:0000256" key="3">
    <source>
        <dbReference type="ARBA" id="ARBA00022946"/>
    </source>
</evidence>
<dbReference type="KEGG" id="lak:106156929"/>
<keyword evidence="4" id="KW-0007">Acetylation</keyword>
<dbReference type="AlphaFoldDB" id="A0A1S3HRZ3"/>
<dbReference type="GO" id="GO:0003723">
    <property type="term" value="F:RNA binding"/>
    <property type="evidence" value="ECO:0007669"/>
    <property type="project" value="UniProtKB-ARBA"/>
</dbReference>
<dbReference type="GeneID" id="106156929"/>
<comment type="similarity">
    <text evidence="2 7">Belongs to the enoyl-CoA hydratase/isomerase family.</text>
</comment>
<dbReference type="FunFam" id="3.90.226.10:FF:000022">
    <property type="entry name" value="methylglutaconyl-CoA hydratase, mitochondrial isoform X1"/>
    <property type="match status" value="1"/>
</dbReference>
<dbReference type="RefSeq" id="XP_013387824.1">
    <property type="nucleotide sequence ID" value="XM_013532370.2"/>
</dbReference>
<evidence type="ECO:0000313" key="8">
    <source>
        <dbReference type="Proteomes" id="UP000085678"/>
    </source>
</evidence>
<dbReference type="InterPro" id="IPR014748">
    <property type="entry name" value="Enoyl-CoA_hydra_C"/>
</dbReference>
<dbReference type="PROSITE" id="PS00166">
    <property type="entry name" value="ENOYL_COA_HYDRATASE"/>
    <property type="match status" value="1"/>
</dbReference>
<dbReference type="FunFam" id="1.10.12.10:FF:000001">
    <property type="entry name" value="Probable enoyl-CoA hydratase, mitochondrial"/>
    <property type="match status" value="1"/>
</dbReference>
<gene>
    <name evidence="9" type="primary">LOC106156929</name>
</gene>
<dbReference type="OrthoDB" id="410701at2759"/>
<comment type="subcellular location">
    <subcellularLocation>
        <location evidence="1">Mitochondrion</location>
    </subcellularLocation>
</comment>
<dbReference type="InterPro" id="IPR018376">
    <property type="entry name" value="Enoyl-CoA_hyd/isom_CS"/>
</dbReference>
<dbReference type="CDD" id="cd06558">
    <property type="entry name" value="crotonase-like"/>
    <property type="match status" value="1"/>
</dbReference>